<dbReference type="InterPro" id="IPR036397">
    <property type="entry name" value="RNaseH_sf"/>
</dbReference>
<dbReference type="InterPro" id="IPR025948">
    <property type="entry name" value="HTH-like_dom"/>
</dbReference>
<evidence type="ECO:0000259" key="1">
    <source>
        <dbReference type="PROSITE" id="PS50994"/>
    </source>
</evidence>
<evidence type="ECO:0000313" key="3">
    <source>
        <dbReference type="Proteomes" id="UP001565200"/>
    </source>
</evidence>
<dbReference type="InterPro" id="IPR001584">
    <property type="entry name" value="Integrase_cat-core"/>
</dbReference>
<dbReference type="Pfam" id="PF00665">
    <property type="entry name" value="rve"/>
    <property type="match status" value="1"/>
</dbReference>
<dbReference type="InterPro" id="IPR048020">
    <property type="entry name" value="Transpos_IS3"/>
</dbReference>
<reference evidence="2 3" key="1">
    <citation type="submission" date="2024-03" db="EMBL/GenBank/DDBJ databases">
        <title>Mouse gut bacterial collection (mGBC) of GemPharmatech.</title>
        <authorList>
            <person name="He Y."/>
            <person name="Dong L."/>
            <person name="Wu D."/>
            <person name="Gao X."/>
            <person name="Lin Z."/>
        </authorList>
    </citation>
    <scope>NUCLEOTIDE SEQUENCE [LARGE SCALE GENOMIC DNA]</scope>
    <source>
        <strain evidence="2 3">54-13</strain>
    </source>
</reference>
<feature type="domain" description="Integrase catalytic" evidence="1">
    <location>
        <begin position="117"/>
        <end position="279"/>
    </location>
</feature>
<dbReference type="PANTHER" id="PTHR46889:SF5">
    <property type="entry name" value="INTEGRASE PROTEIN"/>
    <property type="match status" value="1"/>
</dbReference>
<organism evidence="2 3">
    <name type="scientific">Heminiphilus faecis</name>
    <dbReference type="NCBI Taxonomy" id="2601703"/>
    <lineage>
        <taxon>Bacteria</taxon>
        <taxon>Pseudomonadati</taxon>
        <taxon>Bacteroidota</taxon>
        <taxon>Bacteroidia</taxon>
        <taxon>Bacteroidales</taxon>
        <taxon>Muribaculaceae</taxon>
        <taxon>Heminiphilus</taxon>
    </lineage>
</organism>
<dbReference type="EMBL" id="JBCLPP010000085">
    <property type="protein sequence ID" value="MEY8246719.1"/>
    <property type="molecule type" value="Genomic_DNA"/>
</dbReference>
<evidence type="ECO:0000313" key="2">
    <source>
        <dbReference type="EMBL" id="MEY8246719.1"/>
    </source>
</evidence>
<dbReference type="PANTHER" id="PTHR46889">
    <property type="entry name" value="TRANSPOSASE INSF FOR INSERTION SEQUENCE IS3B-RELATED"/>
    <property type="match status" value="1"/>
</dbReference>
<dbReference type="Gene3D" id="3.30.420.10">
    <property type="entry name" value="Ribonuclease H-like superfamily/Ribonuclease H"/>
    <property type="match status" value="1"/>
</dbReference>
<dbReference type="SUPFAM" id="SSF53098">
    <property type="entry name" value="Ribonuclease H-like"/>
    <property type="match status" value="1"/>
</dbReference>
<dbReference type="PROSITE" id="PS50994">
    <property type="entry name" value="INTEGRASE"/>
    <property type="match status" value="1"/>
</dbReference>
<proteinExistence type="predicted"/>
<keyword evidence="3" id="KW-1185">Reference proteome</keyword>
<comment type="caution">
    <text evidence="2">The sequence shown here is derived from an EMBL/GenBank/DDBJ whole genome shotgun (WGS) entry which is preliminary data.</text>
</comment>
<dbReference type="InterPro" id="IPR012337">
    <property type="entry name" value="RNaseH-like_sf"/>
</dbReference>
<dbReference type="InterPro" id="IPR050900">
    <property type="entry name" value="Transposase_IS3/IS150/IS904"/>
</dbReference>
<dbReference type="NCBIfam" id="NF033516">
    <property type="entry name" value="transpos_IS3"/>
    <property type="match status" value="1"/>
</dbReference>
<dbReference type="Proteomes" id="UP001565200">
    <property type="component" value="Unassembled WGS sequence"/>
</dbReference>
<protein>
    <submittedName>
        <fullName evidence="2">IS3 family transposase</fullName>
    </submittedName>
</protein>
<dbReference type="RefSeq" id="WP_172482462.1">
    <property type="nucleotide sequence ID" value="NZ_JBCLPP010000085.1"/>
</dbReference>
<name>A0ABV4CZ90_9BACT</name>
<dbReference type="Pfam" id="PF13333">
    <property type="entry name" value="rve_2"/>
    <property type="match status" value="1"/>
</dbReference>
<gene>
    <name evidence="2" type="ORF">AAK873_14040</name>
</gene>
<sequence>MTAIRLLRPKFRLSFLLKAAGMARSTFYYGAATYGKDDKYAAVIKLISEIYHLHKGRYGYRRIRLELKRKGYNLNGKTVLRLMGVCGLKSKVRPKKFRSYKGDVGRIAPNIMRRDFSAEAPNRKWVTDITQFTLLGQRCYLSTVMDLFNQEIVAYTISSSCSLKLVTTMLKKAFSTVKDLKGLMLHSDQGWHYQHANYRRMLSARGVLQSMSRKGNCLDNAVMENFFGHLKSELLYLHKFCSWEEFIRELKRYILYYNNDRIKVRFNGLSPIEYKNKYYNELI</sequence>
<accession>A0ABV4CZ90</accession>
<dbReference type="Pfam" id="PF13276">
    <property type="entry name" value="HTH_21"/>
    <property type="match status" value="1"/>
</dbReference>